<proteinExistence type="predicted"/>
<feature type="compositionally biased region" description="Basic residues" evidence="1">
    <location>
        <begin position="9"/>
        <end position="18"/>
    </location>
</feature>
<evidence type="ECO:0000313" key="3">
    <source>
        <dbReference type="EMBL" id="WZN41582.1"/>
    </source>
</evidence>
<dbReference type="RefSeq" id="WP_341836431.1">
    <property type="nucleotide sequence ID" value="NZ_CP149822.1"/>
</dbReference>
<feature type="domain" description="PA14" evidence="2">
    <location>
        <begin position="1139"/>
        <end position="1269"/>
    </location>
</feature>
<name>A0ABZ2YP93_9BACT</name>
<gene>
    <name evidence="3" type="ORF">WJU16_00835</name>
</gene>
<accession>A0ABZ2YP93</accession>
<evidence type="ECO:0000259" key="2">
    <source>
        <dbReference type="PROSITE" id="PS51820"/>
    </source>
</evidence>
<dbReference type="EMBL" id="CP149822">
    <property type="protein sequence ID" value="WZN41582.1"/>
    <property type="molecule type" value="Genomic_DNA"/>
</dbReference>
<evidence type="ECO:0000313" key="4">
    <source>
        <dbReference type="Proteomes" id="UP001485459"/>
    </source>
</evidence>
<keyword evidence="4" id="KW-1185">Reference proteome</keyword>
<dbReference type="PROSITE" id="PS51820">
    <property type="entry name" value="PA14"/>
    <property type="match status" value="1"/>
</dbReference>
<protein>
    <recommendedName>
        <fullName evidence="2">PA14 domain-containing protein</fullName>
    </recommendedName>
</protein>
<evidence type="ECO:0000256" key="1">
    <source>
        <dbReference type="SAM" id="MobiDB-lite"/>
    </source>
</evidence>
<feature type="region of interest" description="Disordered" evidence="1">
    <location>
        <begin position="1"/>
        <end position="20"/>
    </location>
</feature>
<reference evidence="4" key="1">
    <citation type="submission" date="2024-03" db="EMBL/GenBank/DDBJ databases">
        <title>Chitinophaga horti sp. nov., isolated from garden soil.</title>
        <authorList>
            <person name="Lee D.S."/>
            <person name="Han D.M."/>
            <person name="Baek J.H."/>
            <person name="Choi D.G."/>
            <person name="Jeon J.H."/>
            <person name="Jeon C.O."/>
        </authorList>
    </citation>
    <scope>NUCLEOTIDE SEQUENCE [LARGE SCALE GENOMIC DNA]</scope>
    <source>
        <strain evidence="4">GPA1</strain>
    </source>
</reference>
<sequence>MKSASGTHQPRKYKKSGRQVRNTAIHYLTTAEATAGGLDKKIRIYSPNRFGNFSVPSCHKPNYSQESRHTTNRKNHHISEISMVGQDGRRMVYGLPVYNFSQKEVTFAVAQSLVPGFNNRTNNEVGYTVSGGQIVHKHAGTDEYYMEQHQPAYAAAHLLTAVLSADYVDLTGDGISDDDPGSAVKFNYSRTDSTFKWRTPFTKDKATLNRGNLADPDDDKGNIVYGEKELYYLHSIETKTHIAYFITDERRDAYGVKGLHGGVDSTIRQRCLREIRLYSKTDTINPIKTAHFKYNYKLCQGVPNSSDAVEKGKLTLDKVHFTYGNSSRGSYHYYKFHYNTKATVPGTSLDSIPGNYNTLSTDRWGSFKRKDGSPGGMLNDEYPYSDALSTIPGMWALRKIDLPTGGSIEVNYENDTYSYVQHRQAMQMKDWPVMLTQSNAVTTDIMQMRKFSINNAFKANNLEEFKERYLSGSKYLYGKIYVNVSDVPSADTADRARYDWVPCYAEVTSATVNGSNIIVELAGSTVDGKFINPFTMAAWQRMRLDYPRYAYPGFKNKIPDDQSVSAALKALSDAIGNFKELKADFNERGLRKGFASKVNLKKSFVKLSCFDKTGGGSRVKNLLMRETWDDDPEEVSIQQYSYTTTASDGQLISSGVASYEPGLGGDENPWRQPDPYTQVNRSALNNEFYLEEPFGESVFPSPGVGYSEVRVEQRSSRDDAGKTSQTGYLQHEFYTAKDFPTEVAATNLDKHEKSPSGLSSFFGARLIYELTMSQGYLVRLNNMHGQVKAERVFNQAGKEISSSEYFYHSEERGGHQRLVNKVDVVDENGNITKDQILGREMDMFVDLREGETSNLGISLNVGIDLIPVLTWVLPLPHFPNTANFEYRLFRSAAVLKTIQYTGILNKVVKKQDGSIVSADNLLFDSKTGLPVVTSTTNEFGDPVYSLSMPAYWMYARMGHAYKSANLLLENLQTDDNGIVLWPWNNYLTPGDELINLDMLNRRYWVVNTPAPSWTTNKIRLIDAQGLLVKKIGKGRLKVTRSGYRNQLAASAGTIVCLTKPYDNLRLNLPTKTDLTSLQVLDTKGILYEEAWGRPASCKNEACPEGWRLSADGLKCLEPAKLNPDVGFYDRTKVEHGYIPGRFAKQTKLYNGASSTPEMDLTSAFWTGIGGRYDKCAVWPYNAPDGVFYKMTAYFQVPETKEYFIGACGDDEYQVIINNQHINDNTPPMDARNWEIWKVRRVTLTEGWNRIDFLVKNYGGITEGALKCMM</sequence>
<dbReference type="Proteomes" id="UP001485459">
    <property type="component" value="Chromosome"/>
</dbReference>
<organism evidence="3 4">
    <name type="scientific">Chitinophaga pollutisoli</name>
    <dbReference type="NCBI Taxonomy" id="3133966"/>
    <lineage>
        <taxon>Bacteria</taxon>
        <taxon>Pseudomonadati</taxon>
        <taxon>Bacteroidota</taxon>
        <taxon>Chitinophagia</taxon>
        <taxon>Chitinophagales</taxon>
        <taxon>Chitinophagaceae</taxon>
        <taxon>Chitinophaga</taxon>
    </lineage>
</organism>
<dbReference type="InterPro" id="IPR037524">
    <property type="entry name" value="PA14/GLEYA"/>
</dbReference>